<sequence>MIESGKGSDVKWGNELGFIILPFHICLHDDPLQYVRKAKKIVDRKKSSLEVVLTHLAAEVILKIIGLKAAGAIFHRMISHTTISFSNMIDPVEQVEFCGHPVVFIAPSGFGPPEWTRHNFQIVMSCWMTLLNPSG</sequence>
<gene>
    <name evidence="2" type="ORF">PVAP13_5NG516400</name>
</gene>
<dbReference type="GO" id="GO:0005886">
    <property type="term" value="C:plasma membrane"/>
    <property type="evidence" value="ECO:0007669"/>
    <property type="project" value="TreeGrafter"/>
</dbReference>
<evidence type="ECO:0000259" key="1">
    <source>
        <dbReference type="Pfam" id="PF06974"/>
    </source>
</evidence>
<dbReference type="Proteomes" id="UP000823388">
    <property type="component" value="Chromosome 5N"/>
</dbReference>
<reference evidence="2" key="1">
    <citation type="submission" date="2020-05" db="EMBL/GenBank/DDBJ databases">
        <title>WGS assembly of Panicum virgatum.</title>
        <authorList>
            <person name="Lovell J.T."/>
            <person name="Jenkins J."/>
            <person name="Shu S."/>
            <person name="Juenger T.E."/>
            <person name="Schmutz J."/>
        </authorList>
    </citation>
    <scope>NUCLEOTIDE SEQUENCE</scope>
    <source>
        <strain evidence="2">AP13</strain>
    </source>
</reference>
<keyword evidence="3" id="KW-1185">Reference proteome</keyword>
<evidence type="ECO:0000313" key="3">
    <source>
        <dbReference type="Proteomes" id="UP000823388"/>
    </source>
</evidence>
<feature type="domain" description="O-acyltransferase WSD1 C-terminal" evidence="1">
    <location>
        <begin position="12"/>
        <end position="113"/>
    </location>
</feature>
<comment type="caution">
    <text evidence="2">The sequence shown here is derived from an EMBL/GenBank/DDBJ whole genome shotgun (WGS) entry which is preliminary data.</text>
</comment>
<organism evidence="2 3">
    <name type="scientific">Panicum virgatum</name>
    <name type="common">Blackwell switchgrass</name>
    <dbReference type="NCBI Taxonomy" id="38727"/>
    <lineage>
        <taxon>Eukaryota</taxon>
        <taxon>Viridiplantae</taxon>
        <taxon>Streptophyta</taxon>
        <taxon>Embryophyta</taxon>
        <taxon>Tracheophyta</taxon>
        <taxon>Spermatophyta</taxon>
        <taxon>Magnoliopsida</taxon>
        <taxon>Liliopsida</taxon>
        <taxon>Poales</taxon>
        <taxon>Poaceae</taxon>
        <taxon>PACMAD clade</taxon>
        <taxon>Panicoideae</taxon>
        <taxon>Panicodae</taxon>
        <taxon>Paniceae</taxon>
        <taxon>Panicinae</taxon>
        <taxon>Panicum</taxon>
        <taxon>Panicum sect. Hiantes</taxon>
    </lineage>
</organism>
<proteinExistence type="predicted"/>
<evidence type="ECO:0000313" key="2">
    <source>
        <dbReference type="EMBL" id="KAG2591980.1"/>
    </source>
</evidence>
<accession>A0A8T0S240</accession>
<dbReference type="PANTHER" id="PTHR31650:SF42">
    <property type="entry name" value="OS01G0770100 PROTEIN"/>
    <property type="match status" value="1"/>
</dbReference>
<dbReference type="PANTHER" id="PTHR31650">
    <property type="entry name" value="O-ACYLTRANSFERASE (WSD1-LIKE) FAMILY PROTEIN"/>
    <property type="match status" value="1"/>
</dbReference>
<name>A0A8T0S240_PANVG</name>
<dbReference type="GO" id="GO:0019432">
    <property type="term" value="P:triglyceride biosynthetic process"/>
    <property type="evidence" value="ECO:0007669"/>
    <property type="project" value="TreeGrafter"/>
</dbReference>
<dbReference type="InterPro" id="IPR009721">
    <property type="entry name" value="O-acyltransferase_WSD1_C"/>
</dbReference>
<protein>
    <recommendedName>
        <fullName evidence="1">O-acyltransferase WSD1 C-terminal domain-containing protein</fullName>
    </recommendedName>
</protein>
<dbReference type="GO" id="GO:0008374">
    <property type="term" value="F:O-acyltransferase activity"/>
    <property type="evidence" value="ECO:0007669"/>
    <property type="project" value="InterPro"/>
</dbReference>
<dbReference type="AlphaFoldDB" id="A0A8T0S240"/>
<dbReference type="InterPro" id="IPR045034">
    <property type="entry name" value="O-acyltransferase_WSD1-like"/>
</dbReference>
<dbReference type="Pfam" id="PF06974">
    <property type="entry name" value="WS_DGAT_C"/>
    <property type="match status" value="1"/>
</dbReference>
<dbReference type="EMBL" id="CM029046">
    <property type="protein sequence ID" value="KAG2591980.1"/>
    <property type="molecule type" value="Genomic_DNA"/>
</dbReference>